<dbReference type="Gene3D" id="1.20.1290.10">
    <property type="entry name" value="AhpD-like"/>
    <property type="match status" value="1"/>
</dbReference>
<dbReference type="InterPro" id="IPR029032">
    <property type="entry name" value="AhpD-like"/>
</dbReference>
<name>A0A498C5I7_9GAMM</name>
<comment type="caution">
    <text evidence="2">The sequence shown here is derived from an EMBL/GenBank/DDBJ whole genome shotgun (WGS) entry which is preliminary data.</text>
</comment>
<dbReference type="SUPFAM" id="SSF69118">
    <property type="entry name" value="AhpD-like"/>
    <property type="match status" value="1"/>
</dbReference>
<dbReference type="AlphaFoldDB" id="A0A498C5I7"/>
<dbReference type="EMBL" id="RCDA01000001">
    <property type="protein sequence ID" value="RLK50269.1"/>
    <property type="molecule type" value="Genomic_DNA"/>
</dbReference>
<feature type="domain" description="Carboxymuconolactone decarboxylase-like" evidence="1">
    <location>
        <begin position="24"/>
        <end position="99"/>
    </location>
</feature>
<dbReference type="InterPro" id="IPR003779">
    <property type="entry name" value="CMD-like"/>
</dbReference>
<dbReference type="OrthoDB" id="1683318at2"/>
<sequence>MSQYWAELAESMSGRMKQVAMGAPEMARGFNQLKQASGKDGALDPATKSLIALALGIAAHCEGCLAFHAKAAAKNGATREQVQEMIAVAVQMGGGPSFVYGGMALEAFDEFAAGQ</sequence>
<organism evidence="2 3">
    <name type="scientific">Alkalispirillum mobile</name>
    <dbReference type="NCBI Taxonomy" id="85925"/>
    <lineage>
        <taxon>Bacteria</taxon>
        <taxon>Pseudomonadati</taxon>
        <taxon>Pseudomonadota</taxon>
        <taxon>Gammaproteobacteria</taxon>
        <taxon>Chromatiales</taxon>
        <taxon>Ectothiorhodospiraceae</taxon>
        <taxon>Alkalispirillum</taxon>
    </lineage>
</organism>
<accession>A0A498C5I7</accession>
<dbReference type="PANTHER" id="PTHR33930">
    <property type="entry name" value="ALKYL HYDROPEROXIDE REDUCTASE AHPD"/>
    <property type="match status" value="1"/>
</dbReference>
<proteinExistence type="predicted"/>
<dbReference type="InterPro" id="IPR004675">
    <property type="entry name" value="AhpD_core"/>
</dbReference>
<keyword evidence="2" id="KW-0575">Peroxidase</keyword>
<dbReference type="NCBIfam" id="TIGR00778">
    <property type="entry name" value="ahpD_dom"/>
    <property type="match status" value="1"/>
</dbReference>
<dbReference type="Pfam" id="PF02627">
    <property type="entry name" value="CMD"/>
    <property type="match status" value="1"/>
</dbReference>
<evidence type="ECO:0000259" key="1">
    <source>
        <dbReference type="Pfam" id="PF02627"/>
    </source>
</evidence>
<dbReference type="PANTHER" id="PTHR33930:SF2">
    <property type="entry name" value="BLR3452 PROTEIN"/>
    <property type="match status" value="1"/>
</dbReference>
<evidence type="ECO:0000313" key="2">
    <source>
        <dbReference type="EMBL" id="RLK50269.1"/>
    </source>
</evidence>
<keyword evidence="3" id="KW-1185">Reference proteome</keyword>
<dbReference type="GO" id="GO:0051920">
    <property type="term" value="F:peroxiredoxin activity"/>
    <property type="evidence" value="ECO:0007669"/>
    <property type="project" value="InterPro"/>
</dbReference>
<reference evidence="2 3" key="1">
    <citation type="submission" date="2018-10" db="EMBL/GenBank/DDBJ databases">
        <title>Genomic Encyclopedia of Type Strains, Phase IV (KMG-IV): sequencing the most valuable type-strain genomes for metagenomic binning, comparative biology and taxonomic classification.</title>
        <authorList>
            <person name="Goeker M."/>
        </authorList>
    </citation>
    <scope>NUCLEOTIDE SEQUENCE [LARGE SCALE GENOMIC DNA]</scope>
    <source>
        <strain evidence="2 3">DSM 12769</strain>
    </source>
</reference>
<protein>
    <submittedName>
        <fullName evidence="2">AhpD family alkylhydroperoxidase</fullName>
    </submittedName>
</protein>
<dbReference type="RefSeq" id="WP_121440771.1">
    <property type="nucleotide sequence ID" value="NZ_RCDA01000001.1"/>
</dbReference>
<evidence type="ECO:0000313" key="3">
    <source>
        <dbReference type="Proteomes" id="UP000275461"/>
    </source>
</evidence>
<dbReference type="Proteomes" id="UP000275461">
    <property type="component" value="Unassembled WGS sequence"/>
</dbReference>
<gene>
    <name evidence="2" type="ORF">DFR31_0162</name>
</gene>
<keyword evidence="2" id="KW-0560">Oxidoreductase</keyword>